<comment type="caution">
    <text evidence="7">The sequence shown here is derived from an EMBL/GenBank/DDBJ whole genome shotgun (WGS) entry which is preliminary data.</text>
</comment>
<dbReference type="GO" id="GO:0005774">
    <property type="term" value="C:vacuolar membrane"/>
    <property type="evidence" value="ECO:0007669"/>
    <property type="project" value="TreeGrafter"/>
</dbReference>
<dbReference type="PANTHER" id="PTHR22950">
    <property type="entry name" value="AMINO ACID TRANSPORTER"/>
    <property type="match status" value="1"/>
</dbReference>
<comment type="subcellular location">
    <subcellularLocation>
        <location evidence="1">Membrane</location>
        <topology evidence="1">Multi-pass membrane protein</topology>
    </subcellularLocation>
</comment>
<evidence type="ECO:0000313" key="7">
    <source>
        <dbReference type="EMBL" id="CAG5133407.1"/>
    </source>
</evidence>
<feature type="transmembrane region" description="Helical" evidence="5">
    <location>
        <begin position="130"/>
        <end position="147"/>
    </location>
</feature>
<evidence type="ECO:0000259" key="6">
    <source>
        <dbReference type="Pfam" id="PF01490"/>
    </source>
</evidence>
<dbReference type="PANTHER" id="PTHR22950:SF349">
    <property type="entry name" value="AMINO ACID TRANSPORTER TRANSMEMBRANE DOMAIN-CONTAINING PROTEIN"/>
    <property type="match status" value="1"/>
</dbReference>
<feature type="transmembrane region" description="Helical" evidence="5">
    <location>
        <begin position="63"/>
        <end position="82"/>
    </location>
</feature>
<keyword evidence="2 5" id="KW-0812">Transmembrane</keyword>
<proteinExistence type="predicted"/>
<gene>
    <name evidence="7" type="ORF">CUNI_LOCUS18965</name>
</gene>
<feature type="transmembrane region" description="Helical" evidence="5">
    <location>
        <begin position="197"/>
        <end position="221"/>
    </location>
</feature>
<dbReference type="Pfam" id="PF01490">
    <property type="entry name" value="Aa_trans"/>
    <property type="match status" value="1"/>
</dbReference>
<feature type="transmembrane region" description="Helical" evidence="5">
    <location>
        <begin position="348"/>
        <end position="370"/>
    </location>
</feature>
<feature type="transmembrane region" description="Helical" evidence="5">
    <location>
        <begin position="102"/>
        <end position="118"/>
    </location>
</feature>
<feature type="domain" description="Amino acid transporter transmembrane" evidence="6">
    <location>
        <begin position="2"/>
        <end position="369"/>
    </location>
</feature>
<evidence type="ECO:0000256" key="2">
    <source>
        <dbReference type="ARBA" id="ARBA00022692"/>
    </source>
</evidence>
<dbReference type="OrthoDB" id="1684102at2759"/>
<organism evidence="7 8">
    <name type="scientific">Candidula unifasciata</name>
    <dbReference type="NCBI Taxonomy" id="100452"/>
    <lineage>
        <taxon>Eukaryota</taxon>
        <taxon>Metazoa</taxon>
        <taxon>Spiralia</taxon>
        <taxon>Lophotrochozoa</taxon>
        <taxon>Mollusca</taxon>
        <taxon>Gastropoda</taxon>
        <taxon>Heterobranchia</taxon>
        <taxon>Euthyneura</taxon>
        <taxon>Panpulmonata</taxon>
        <taxon>Eupulmonata</taxon>
        <taxon>Stylommatophora</taxon>
        <taxon>Helicina</taxon>
        <taxon>Helicoidea</taxon>
        <taxon>Geomitridae</taxon>
        <taxon>Candidula</taxon>
    </lineage>
</organism>
<keyword evidence="8" id="KW-1185">Reference proteome</keyword>
<evidence type="ECO:0000256" key="5">
    <source>
        <dbReference type="SAM" id="Phobius"/>
    </source>
</evidence>
<feature type="non-terminal residue" evidence="7">
    <location>
        <position position="1"/>
    </location>
</feature>
<feature type="transmembrane region" description="Helical" evidence="5">
    <location>
        <begin position="241"/>
        <end position="268"/>
    </location>
</feature>
<sequence length="377" mass="41827">TGFAGILCIGTIAVHCMHILVNCSHRLCQRSGNLALDYADVMEVCLKTGPQAFRRLSKGARHIVNALLIFTQFGFCCVYIVFVATNIQTVINHFHEDGPSLRIYEVIVTAALIPYVCVRDLKMLAPFSAFANILTITGLIIIIQYIVQDLPDVSERPAFSSFSEIPLFFGTAIFAVEGISLVLPLENSMQNPEDFGGWSGVLNLGMVTTVCLYTAIGFYGFLRFGEDIADSVTLSLPIDDWLYLSVRLMFALAIFISYNVQFYVPIAIMWPAIKKRLENKFLRKYGEYFFRIALVLVTFGFAVAIPHLDLLISLIGAFASSALALILPAIIEVITLSSEDQRLPPYILVKNVLIFLFGIVGCVIGTYTSLRQIVEAF</sequence>
<evidence type="ECO:0000256" key="4">
    <source>
        <dbReference type="ARBA" id="ARBA00023136"/>
    </source>
</evidence>
<protein>
    <recommendedName>
        <fullName evidence="6">Amino acid transporter transmembrane domain-containing protein</fullName>
    </recommendedName>
</protein>
<dbReference type="AlphaFoldDB" id="A0A8S3ZUY4"/>
<feature type="transmembrane region" description="Helical" evidence="5">
    <location>
        <begin position="288"/>
        <end position="305"/>
    </location>
</feature>
<dbReference type="Proteomes" id="UP000678393">
    <property type="component" value="Unassembled WGS sequence"/>
</dbReference>
<reference evidence="7" key="1">
    <citation type="submission" date="2021-04" db="EMBL/GenBank/DDBJ databases">
        <authorList>
            <consortium name="Molecular Ecology Group"/>
        </authorList>
    </citation>
    <scope>NUCLEOTIDE SEQUENCE</scope>
</reference>
<dbReference type="GO" id="GO:0015179">
    <property type="term" value="F:L-amino acid transmembrane transporter activity"/>
    <property type="evidence" value="ECO:0007669"/>
    <property type="project" value="TreeGrafter"/>
</dbReference>
<dbReference type="EMBL" id="CAJHNH020006190">
    <property type="protein sequence ID" value="CAG5133407.1"/>
    <property type="molecule type" value="Genomic_DNA"/>
</dbReference>
<evidence type="ECO:0000256" key="3">
    <source>
        <dbReference type="ARBA" id="ARBA00022989"/>
    </source>
</evidence>
<name>A0A8S3ZUY4_9EUPU</name>
<feature type="transmembrane region" description="Helical" evidence="5">
    <location>
        <begin position="311"/>
        <end position="336"/>
    </location>
</feature>
<evidence type="ECO:0000313" key="8">
    <source>
        <dbReference type="Proteomes" id="UP000678393"/>
    </source>
</evidence>
<evidence type="ECO:0000256" key="1">
    <source>
        <dbReference type="ARBA" id="ARBA00004141"/>
    </source>
</evidence>
<keyword evidence="3 5" id="KW-1133">Transmembrane helix</keyword>
<keyword evidence="4 5" id="KW-0472">Membrane</keyword>
<accession>A0A8S3ZUY4</accession>
<dbReference type="InterPro" id="IPR013057">
    <property type="entry name" value="AA_transpt_TM"/>
</dbReference>
<feature type="transmembrane region" description="Helical" evidence="5">
    <location>
        <begin position="167"/>
        <end position="185"/>
    </location>
</feature>